<gene>
    <name evidence="3" type="ORF">BN522_00562</name>
</gene>
<evidence type="ECO:0000259" key="2">
    <source>
        <dbReference type="Pfam" id="PF13240"/>
    </source>
</evidence>
<dbReference type="EMBL" id="CBKP010000019">
    <property type="protein sequence ID" value="CDF28679.1"/>
    <property type="molecule type" value="Genomic_DNA"/>
</dbReference>
<keyword evidence="1" id="KW-0472">Membrane</keyword>
<dbReference type="AlphaFoldDB" id="R7PU75"/>
<keyword evidence="1" id="KW-0812">Transmembrane</keyword>
<evidence type="ECO:0000256" key="1">
    <source>
        <dbReference type="SAM" id="Phobius"/>
    </source>
</evidence>
<reference evidence="3" key="1">
    <citation type="submission" date="2012-11" db="EMBL/GenBank/DDBJ databases">
        <title>Dependencies among metagenomic species, viruses, plasmids and units of genetic variation.</title>
        <authorList>
            <person name="Nielsen H.B."/>
            <person name="Almeida M."/>
            <person name="Juncker A.S."/>
            <person name="Rasmussen S."/>
            <person name="Li J."/>
            <person name="Sunagawa S."/>
            <person name="Plichta D."/>
            <person name="Gautier L."/>
            <person name="Le Chatelier E."/>
            <person name="Peletier E."/>
            <person name="Bonde I."/>
            <person name="Nielsen T."/>
            <person name="Manichanh C."/>
            <person name="Arumugam M."/>
            <person name="Batto J."/>
            <person name="Santos M.B.Q.D."/>
            <person name="Blom N."/>
            <person name="Borruel N."/>
            <person name="Burgdorf K.S."/>
            <person name="Boumezbeur F."/>
            <person name="Casellas F."/>
            <person name="Dore J."/>
            <person name="Guarner F."/>
            <person name="Hansen T."/>
            <person name="Hildebrand F."/>
            <person name="Kaas R.S."/>
            <person name="Kennedy S."/>
            <person name="Kristiansen K."/>
            <person name="Kultima J.R."/>
            <person name="Leonard P."/>
            <person name="Levenez F."/>
            <person name="Lund O."/>
            <person name="Moumen B."/>
            <person name="Le Paslier D."/>
            <person name="Pons N."/>
            <person name="Pedersen O."/>
            <person name="Prifti E."/>
            <person name="Qin J."/>
            <person name="Raes J."/>
            <person name="Tap J."/>
            <person name="Tims S."/>
            <person name="Ussery D.W."/>
            <person name="Yamada T."/>
            <person name="MetaHit consortium"/>
            <person name="Renault P."/>
            <person name="Sicheritz-Ponten T."/>
            <person name="Bork P."/>
            <person name="Wang J."/>
            <person name="Brunak S."/>
            <person name="Ehrlich S.D."/>
        </authorList>
    </citation>
    <scope>NUCLEOTIDE SEQUENCE [LARGE SCALE GENOMIC DNA]</scope>
</reference>
<dbReference type="InterPro" id="IPR035451">
    <property type="entry name" value="Ada-like_dom_sf"/>
</dbReference>
<accession>R7PU75</accession>
<evidence type="ECO:0000313" key="3">
    <source>
        <dbReference type="EMBL" id="CDF28679.1"/>
    </source>
</evidence>
<dbReference type="SUPFAM" id="SSF57884">
    <property type="entry name" value="Ada DNA repair protein, N-terminal domain (N-Ada 10)"/>
    <property type="match status" value="1"/>
</dbReference>
<sequence>MVQCRECNSEVSDKAKFCPKCRTPLKSNEDVPKSPKIASDKKGGFNPILIIGIIAIVAIAALGAGLLLGGGSDDSPAAVNNTAESDDVAEDVNPAPASANVTYVCSQKSDKFHLPECEWAQKINPKNKITYNSRDAAVADGRIPCQVCNP</sequence>
<dbReference type="Gene3D" id="3.40.10.10">
    <property type="entry name" value="DNA Methylphosphotriester Repair Domain"/>
    <property type="match status" value="1"/>
</dbReference>
<protein>
    <recommendedName>
        <fullName evidence="2">Zinc-ribbon domain-containing protein</fullName>
    </recommendedName>
</protein>
<keyword evidence="1" id="KW-1133">Transmembrane helix</keyword>
<dbReference type="InterPro" id="IPR026870">
    <property type="entry name" value="Zinc_ribbon_dom"/>
</dbReference>
<feature type="transmembrane region" description="Helical" evidence="1">
    <location>
        <begin position="48"/>
        <end position="68"/>
    </location>
</feature>
<name>R7PU75_METSM</name>
<dbReference type="Proteomes" id="UP000018189">
    <property type="component" value="Unassembled WGS sequence"/>
</dbReference>
<comment type="caution">
    <text evidence="3">The sequence shown here is derived from an EMBL/GenBank/DDBJ whole genome shotgun (WGS) entry which is preliminary data.</text>
</comment>
<feature type="domain" description="Zinc-ribbon" evidence="2">
    <location>
        <begin position="4"/>
        <end position="21"/>
    </location>
</feature>
<organism evidence="3">
    <name type="scientific">Methanobrevibacter smithii CAG:186</name>
    <dbReference type="NCBI Taxonomy" id="1263088"/>
    <lineage>
        <taxon>Archaea</taxon>
        <taxon>Methanobacteriati</taxon>
        <taxon>Methanobacteriota</taxon>
        <taxon>Methanomada group</taxon>
        <taxon>Methanobacteria</taxon>
        <taxon>Methanobacteriales</taxon>
        <taxon>Methanobacteriaceae</taxon>
        <taxon>Methanobrevibacter</taxon>
    </lineage>
</organism>
<proteinExistence type="predicted"/>
<dbReference type="Pfam" id="PF13240">
    <property type="entry name" value="Zn_Ribbon_1"/>
    <property type="match status" value="1"/>
</dbReference>